<evidence type="ECO:0000313" key="3">
    <source>
        <dbReference type="EMBL" id="KOB66347.1"/>
    </source>
</evidence>
<protein>
    <submittedName>
        <fullName evidence="3">Putative methyltransferase C20orf7-like protein, mitochondrial</fullName>
    </submittedName>
</protein>
<dbReference type="GO" id="GO:0005739">
    <property type="term" value="C:mitochondrion"/>
    <property type="evidence" value="ECO:0007669"/>
    <property type="project" value="TreeGrafter"/>
</dbReference>
<dbReference type="PANTHER" id="PTHR13090:SF1">
    <property type="entry name" value="ARGININE-HYDROXYLASE NDUFAF5, MITOCHONDRIAL"/>
    <property type="match status" value="1"/>
</dbReference>
<accession>A0A0L7KSV1</accession>
<dbReference type="GO" id="GO:0008168">
    <property type="term" value="F:methyltransferase activity"/>
    <property type="evidence" value="ECO:0007669"/>
    <property type="project" value="UniProtKB-KW"/>
</dbReference>
<dbReference type="GO" id="GO:0032259">
    <property type="term" value="P:methylation"/>
    <property type="evidence" value="ECO:0007669"/>
    <property type="project" value="UniProtKB-KW"/>
</dbReference>
<keyword evidence="4" id="KW-1185">Reference proteome</keyword>
<dbReference type="AlphaFoldDB" id="A0A0L7KSV1"/>
<dbReference type="Proteomes" id="UP000037510">
    <property type="component" value="Unassembled WGS sequence"/>
</dbReference>
<sequence length="410" mass="46624">MCQTKLSYCLSRLMLQNKLINGSKYLRNSAQNVRHKSASAPKQKTASSVYRTMNIFDRKAKALQRERSARSPDYHLAEYIKEEVGWRTADRIFDIKRTFKNATHLDKALVGEGVKVERVVMDEENIELAETERAGGVAPHISPFTSVRDIGGLLTASGFTLQTVDVDTVTLWYPSAWHVMHDVRALGDANAAYNRPLRLNKHVQFIESGFTLQTVDVDTVTLWYPSAWHVMHDVRALGDANAAYNRPLRLNKHVQFIESGFTLQTVDVDTVTLWYPSAWHVMHDVRALGDANAAYNRPLRLNKHIIHFLGWKPDASQPRALQRGSGQVSLKDLHKIDEIIQDKTKDFPEHNSRGVPATYQIIHFLGWKPDSSQPRALQRGSGQVSLKDLHKIDEIIQDKTKVQLTEEDMK</sequence>
<keyword evidence="2 3" id="KW-0808">Transferase</keyword>
<dbReference type="InterPro" id="IPR050602">
    <property type="entry name" value="Malonyl-ACP_OMT"/>
</dbReference>
<name>A0A0L7KSV1_OPEBR</name>
<keyword evidence="1 3" id="KW-0489">Methyltransferase</keyword>
<organism evidence="3 4">
    <name type="scientific">Operophtera brumata</name>
    <name type="common">Winter moth</name>
    <name type="synonym">Phalaena brumata</name>
    <dbReference type="NCBI Taxonomy" id="104452"/>
    <lineage>
        <taxon>Eukaryota</taxon>
        <taxon>Metazoa</taxon>
        <taxon>Ecdysozoa</taxon>
        <taxon>Arthropoda</taxon>
        <taxon>Hexapoda</taxon>
        <taxon>Insecta</taxon>
        <taxon>Pterygota</taxon>
        <taxon>Neoptera</taxon>
        <taxon>Endopterygota</taxon>
        <taxon>Lepidoptera</taxon>
        <taxon>Glossata</taxon>
        <taxon>Ditrysia</taxon>
        <taxon>Geometroidea</taxon>
        <taxon>Geometridae</taxon>
        <taxon>Larentiinae</taxon>
        <taxon>Operophtera</taxon>
    </lineage>
</organism>
<proteinExistence type="predicted"/>
<gene>
    <name evidence="3" type="ORF">OBRU01_21343</name>
</gene>
<dbReference type="STRING" id="104452.A0A0L7KSV1"/>
<comment type="caution">
    <text evidence="3">The sequence shown here is derived from an EMBL/GenBank/DDBJ whole genome shotgun (WGS) entry which is preliminary data.</text>
</comment>
<evidence type="ECO:0000256" key="1">
    <source>
        <dbReference type="ARBA" id="ARBA00022603"/>
    </source>
</evidence>
<dbReference type="EMBL" id="JTDY01006035">
    <property type="protein sequence ID" value="KOB66347.1"/>
    <property type="molecule type" value="Genomic_DNA"/>
</dbReference>
<evidence type="ECO:0000256" key="2">
    <source>
        <dbReference type="ARBA" id="ARBA00022679"/>
    </source>
</evidence>
<reference evidence="3 4" key="1">
    <citation type="journal article" date="2015" name="Genome Biol. Evol.">
        <title>The genome of winter moth (Operophtera brumata) provides a genomic perspective on sexual dimorphism and phenology.</title>
        <authorList>
            <person name="Derks M.F."/>
            <person name="Smit S."/>
            <person name="Salis L."/>
            <person name="Schijlen E."/>
            <person name="Bossers A."/>
            <person name="Mateman C."/>
            <person name="Pijl A.S."/>
            <person name="de Ridder D."/>
            <person name="Groenen M.A."/>
            <person name="Visser M.E."/>
            <person name="Megens H.J."/>
        </authorList>
    </citation>
    <scope>NUCLEOTIDE SEQUENCE [LARGE SCALE GENOMIC DNA]</scope>
    <source>
        <strain evidence="3">WM2013NL</strain>
        <tissue evidence="3">Head and thorax</tissue>
    </source>
</reference>
<evidence type="ECO:0000313" key="4">
    <source>
        <dbReference type="Proteomes" id="UP000037510"/>
    </source>
</evidence>
<dbReference type="PANTHER" id="PTHR13090">
    <property type="entry name" value="ARGININE-HYDROXYLASE NDUFAF5, MITOCHONDRIAL"/>
    <property type="match status" value="1"/>
</dbReference>
<dbReference type="GO" id="GO:0032981">
    <property type="term" value="P:mitochondrial respiratory chain complex I assembly"/>
    <property type="evidence" value="ECO:0007669"/>
    <property type="project" value="TreeGrafter"/>
</dbReference>